<proteinExistence type="predicted"/>
<dbReference type="AlphaFoldDB" id="A0A7S1NTX9"/>
<reference evidence="1" key="1">
    <citation type="submission" date="2021-01" db="EMBL/GenBank/DDBJ databases">
        <authorList>
            <person name="Corre E."/>
            <person name="Pelletier E."/>
            <person name="Niang G."/>
            <person name="Scheremetjew M."/>
            <person name="Finn R."/>
            <person name="Kale V."/>
            <person name="Holt S."/>
            <person name="Cochrane G."/>
            <person name="Meng A."/>
            <person name="Brown T."/>
            <person name="Cohen L."/>
        </authorList>
    </citation>
    <scope>NUCLEOTIDE SEQUENCE</scope>
    <source>
        <strain evidence="1">NIES-381</strain>
    </source>
</reference>
<gene>
    <name evidence="1" type="ORF">EGYM00392_LOCUS53504</name>
</gene>
<sequence length="117" mass="12026">MGPICASQACRARSGQDFPHRQLGVGLALWQGWGCCKGEGWGQGPQILGPTFTNTMQGGAAAWAFGASLNGPAESGSKGSDQTALLRCRVLYGPPEIAVQAVAVATAQYDSEFGLPG</sequence>
<accession>A0A7S1NTX9</accession>
<name>A0A7S1NTX9_9EUGL</name>
<evidence type="ECO:0000313" key="1">
    <source>
        <dbReference type="EMBL" id="CAD9042327.1"/>
    </source>
</evidence>
<protein>
    <submittedName>
        <fullName evidence="1">Uncharacterized protein</fullName>
    </submittedName>
</protein>
<dbReference type="EMBL" id="HBGA01146324">
    <property type="protein sequence ID" value="CAD9042327.1"/>
    <property type="molecule type" value="Transcribed_RNA"/>
</dbReference>
<organism evidence="1">
    <name type="scientific">Eutreptiella gymnastica</name>
    <dbReference type="NCBI Taxonomy" id="73025"/>
    <lineage>
        <taxon>Eukaryota</taxon>
        <taxon>Discoba</taxon>
        <taxon>Euglenozoa</taxon>
        <taxon>Euglenida</taxon>
        <taxon>Spirocuta</taxon>
        <taxon>Euglenophyceae</taxon>
        <taxon>Eutreptiales</taxon>
        <taxon>Eutreptiaceae</taxon>
        <taxon>Eutreptiella</taxon>
    </lineage>
</organism>